<feature type="domain" description="Transposase IS200-like" evidence="1">
    <location>
        <begin position="11"/>
        <end position="146"/>
    </location>
</feature>
<dbReference type="PANTHER" id="PTHR34322">
    <property type="entry name" value="TRANSPOSASE, Y1_TNP DOMAIN-CONTAINING"/>
    <property type="match status" value="1"/>
</dbReference>
<evidence type="ECO:0000259" key="1">
    <source>
        <dbReference type="SMART" id="SM01321"/>
    </source>
</evidence>
<dbReference type="InterPro" id="IPR036515">
    <property type="entry name" value="Transposase_17_sf"/>
</dbReference>
<dbReference type="Gene3D" id="3.30.70.1290">
    <property type="entry name" value="Transposase IS200-like"/>
    <property type="match status" value="1"/>
</dbReference>
<evidence type="ECO:0000313" key="3">
    <source>
        <dbReference type="Proteomes" id="UP000183605"/>
    </source>
</evidence>
<sequence length="222" mass="26418">MPAKNIVKEFAPDSYYHIYNRGVARQKIFLDDQDYKTFLSYLKLYLTFPNLQGPTLKVAPSRILKNFYEEIKLLAYCLLANHFHLFVFQKDMNGITNFMRSLITKYSIYFNKKYKRVGPVFQGNYKAVMVKTENQFIYLSKYIHRNPLPTLPTRLDLEGLEGYKYSSYINYLGLINQTWLDTSEILSYFSKFNTGESYKKFVEEVDETDLIRIKDLMLDYDF</sequence>
<dbReference type="Proteomes" id="UP000183605">
    <property type="component" value="Unassembled WGS sequence"/>
</dbReference>
<dbReference type="AlphaFoldDB" id="A0A1J5AWX2"/>
<dbReference type="GO" id="GO:0004803">
    <property type="term" value="F:transposase activity"/>
    <property type="evidence" value="ECO:0007669"/>
    <property type="project" value="InterPro"/>
</dbReference>
<dbReference type="GO" id="GO:0006313">
    <property type="term" value="P:DNA transposition"/>
    <property type="evidence" value="ECO:0007669"/>
    <property type="project" value="InterPro"/>
</dbReference>
<evidence type="ECO:0000313" key="2">
    <source>
        <dbReference type="EMBL" id="OIP03057.1"/>
    </source>
</evidence>
<dbReference type="SMART" id="SM01321">
    <property type="entry name" value="Y1_Tnp"/>
    <property type="match status" value="1"/>
</dbReference>
<proteinExistence type="predicted"/>
<dbReference type="EMBL" id="MNXQ01000049">
    <property type="protein sequence ID" value="OIP03057.1"/>
    <property type="molecule type" value="Genomic_DNA"/>
</dbReference>
<reference evidence="2 3" key="1">
    <citation type="journal article" date="2016" name="Environ. Microbiol.">
        <title>Genomic resolution of a cold subsurface aquifer community provides metabolic insights for novel microbes adapted to high CO concentrations.</title>
        <authorList>
            <person name="Probst A.J."/>
            <person name="Castelle C.J."/>
            <person name="Singh A."/>
            <person name="Brown C.T."/>
            <person name="Anantharaman K."/>
            <person name="Sharon I."/>
            <person name="Hug L.A."/>
            <person name="Burstein D."/>
            <person name="Emerson J.B."/>
            <person name="Thomas B.C."/>
            <person name="Banfield J.F."/>
        </authorList>
    </citation>
    <scope>NUCLEOTIDE SEQUENCE [LARGE SCALE GENOMIC DNA]</scope>
    <source>
        <strain evidence="2">CG2_30_44_31</strain>
    </source>
</reference>
<dbReference type="InterPro" id="IPR002686">
    <property type="entry name" value="Transposase_17"/>
</dbReference>
<dbReference type="PANTHER" id="PTHR34322:SF2">
    <property type="entry name" value="TRANSPOSASE IS200-LIKE DOMAIN-CONTAINING PROTEIN"/>
    <property type="match status" value="1"/>
</dbReference>
<dbReference type="GO" id="GO:0003677">
    <property type="term" value="F:DNA binding"/>
    <property type="evidence" value="ECO:0007669"/>
    <property type="project" value="InterPro"/>
</dbReference>
<gene>
    <name evidence="2" type="ORF">AUK18_02660</name>
</gene>
<organism evidence="2 3">
    <name type="scientific">Candidatus Beckwithbacteria bacterium CG2_30_44_31</name>
    <dbReference type="NCBI Taxonomy" id="1805035"/>
    <lineage>
        <taxon>Bacteria</taxon>
        <taxon>Candidatus Beckwithiibacteriota</taxon>
    </lineage>
</organism>
<protein>
    <recommendedName>
        <fullName evidence="1">Transposase IS200-like domain-containing protein</fullName>
    </recommendedName>
</protein>
<accession>A0A1J5AWX2</accession>
<name>A0A1J5AWX2_9BACT</name>
<comment type="caution">
    <text evidence="2">The sequence shown here is derived from an EMBL/GenBank/DDBJ whole genome shotgun (WGS) entry which is preliminary data.</text>
</comment>
<dbReference type="SUPFAM" id="SSF143422">
    <property type="entry name" value="Transposase IS200-like"/>
    <property type="match status" value="1"/>
</dbReference>
<dbReference type="Pfam" id="PF01797">
    <property type="entry name" value="Y1_Tnp"/>
    <property type="match status" value="1"/>
</dbReference>